<gene>
    <name evidence="1" type="ORF">EGT41_23150</name>
</gene>
<name>A0A427NHR6_9BURK</name>
<protein>
    <submittedName>
        <fullName evidence="1">Uncharacterized protein</fullName>
    </submittedName>
</protein>
<dbReference type="Proteomes" id="UP000272140">
    <property type="component" value="Unassembled WGS sequence"/>
</dbReference>
<evidence type="ECO:0000313" key="2">
    <source>
        <dbReference type="Proteomes" id="UP000272140"/>
    </source>
</evidence>
<dbReference type="AlphaFoldDB" id="A0A427NHR6"/>
<sequence length="68" mass="7258">MPEIARMAASFVACLVRPNGAPHSLPCERFQAFACTFPMQAGPKFCPGCIAGVIPISAEIRFRTGICT</sequence>
<accession>A0A427NHR6</accession>
<reference evidence="2" key="1">
    <citation type="submission" date="2018-11" db="EMBL/GenBank/DDBJ databases">
        <title>FDA dAtabase for Regulatory Grade micrObial Sequences (FDA-ARGOS): Supporting development and validation of Infectious Disease Dx tests.</title>
        <authorList>
            <person name="Goldberg B."/>
            <person name="Campos J."/>
            <person name="Tallon L."/>
            <person name="Sadzewicz L."/>
            <person name="Zhao X."/>
            <person name="Vavikolanu K."/>
            <person name="Mehta A."/>
            <person name="Aluvathingal J."/>
            <person name="Nadendla S."/>
            <person name="Geyer C."/>
            <person name="Nandy P."/>
            <person name="Yan Y."/>
            <person name="Sichtig H."/>
        </authorList>
    </citation>
    <scope>NUCLEOTIDE SEQUENCE [LARGE SCALE GENOMIC DNA]</scope>
    <source>
        <strain evidence="2">FDAARGOS_544</strain>
    </source>
</reference>
<comment type="caution">
    <text evidence="1">The sequence shown here is derived from an EMBL/GenBank/DDBJ whole genome shotgun (WGS) entry which is preliminary data.</text>
</comment>
<dbReference type="EMBL" id="RKIO01000004">
    <property type="protein sequence ID" value="RSC02344.1"/>
    <property type="molecule type" value="Genomic_DNA"/>
</dbReference>
<organism evidence="1 2">
    <name type="scientific">Burkholderia cenocepacia</name>
    <dbReference type="NCBI Taxonomy" id="95486"/>
    <lineage>
        <taxon>Bacteria</taxon>
        <taxon>Pseudomonadati</taxon>
        <taxon>Pseudomonadota</taxon>
        <taxon>Betaproteobacteria</taxon>
        <taxon>Burkholderiales</taxon>
        <taxon>Burkholderiaceae</taxon>
        <taxon>Burkholderia</taxon>
        <taxon>Burkholderia cepacia complex</taxon>
    </lineage>
</organism>
<proteinExistence type="predicted"/>
<evidence type="ECO:0000313" key="1">
    <source>
        <dbReference type="EMBL" id="RSC02344.1"/>
    </source>
</evidence>